<dbReference type="Proteomes" id="UP000467249">
    <property type="component" value="Chromosome"/>
</dbReference>
<name>A0A6N4WD60_9MYCO</name>
<dbReference type="PANTHER" id="PTHR43459">
    <property type="entry name" value="ENOYL-COA HYDRATASE"/>
    <property type="match status" value="1"/>
</dbReference>
<dbReference type="InterPro" id="IPR001753">
    <property type="entry name" value="Enoyl-CoA_hydra/iso"/>
</dbReference>
<gene>
    <name evidence="1" type="ORF">MANY_24680</name>
</gene>
<dbReference type="PANTHER" id="PTHR43459:SF3">
    <property type="entry name" value="ENOYL-COA HYDRATASE ECHA15 (ENOYL HYDRASE) (UNSATURATED ACYL-COA HYDRATASE) (CROTONASE)-RELATED"/>
    <property type="match status" value="1"/>
</dbReference>
<dbReference type="AlphaFoldDB" id="A0A6N4WD60"/>
<dbReference type="SUPFAM" id="SSF52096">
    <property type="entry name" value="ClpP/crotonase"/>
    <property type="match status" value="1"/>
</dbReference>
<dbReference type="RefSeq" id="WP_163804491.1">
    <property type="nucleotide sequence ID" value="NZ_AP022620.1"/>
</dbReference>
<keyword evidence="2" id="KW-1185">Reference proteome</keyword>
<dbReference type="EMBL" id="AP022620">
    <property type="protein sequence ID" value="BBZ77131.1"/>
    <property type="molecule type" value="Genomic_DNA"/>
</dbReference>
<dbReference type="Pfam" id="PF00378">
    <property type="entry name" value="ECH_1"/>
    <property type="match status" value="1"/>
</dbReference>
<accession>A0A6N4WD60</accession>
<sequence>MVQSSEGLLVDIREDGVCVLTLNRPEQSNGVNLPLHLRLQSVWEELALDARVRAVIVTGAGETFCAGGDFNRMLDNSQDPTAPASMMRRARELITEMVRFPAPIIAAINGPAVGLGANLAILTDIILIADSAYIADPHIRIGLACGDGGAAVWPAVMSLPAAKRYLLTGDKIPADEAYRIGLASEVCSPGDLMPKALTLAGRLAKQPVRALQDTKRAINTHLERQLVGALDVAAFAEQATLASPEYAEIVRKLAARAEGTGQTDQSTSVAR</sequence>
<dbReference type="InterPro" id="IPR029045">
    <property type="entry name" value="ClpP/crotonase-like_dom_sf"/>
</dbReference>
<dbReference type="Gene3D" id="3.90.226.10">
    <property type="entry name" value="2-enoyl-CoA Hydratase, Chain A, domain 1"/>
    <property type="match status" value="1"/>
</dbReference>
<dbReference type="GO" id="GO:0003824">
    <property type="term" value="F:catalytic activity"/>
    <property type="evidence" value="ECO:0007669"/>
    <property type="project" value="UniProtKB-ARBA"/>
</dbReference>
<evidence type="ECO:0000313" key="2">
    <source>
        <dbReference type="Proteomes" id="UP000467249"/>
    </source>
</evidence>
<reference evidence="1 2" key="1">
    <citation type="journal article" date="2019" name="Emerg. Microbes Infect.">
        <title>Comprehensive subspecies identification of 175 nontuberculous mycobacteria species based on 7547 genomic profiles.</title>
        <authorList>
            <person name="Matsumoto Y."/>
            <person name="Kinjo T."/>
            <person name="Motooka D."/>
            <person name="Nabeya D."/>
            <person name="Jung N."/>
            <person name="Uechi K."/>
            <person name="Horii T."/>
            <person name="Iida T."/>
            <person name="Fujita J."/>
            <person name="Nakamura S."/>
        </authorList>
    </citation>
    <scope>NUCLEOTIDE SEQUENCE [LARGE SCALE GENOMIC DNA]</scope>
    <source>
        <strain evidence="1 2">JCM 30275</strain>
    </source>
</reference>
<organism evidence="1 2">
    <name type="scientific">Mycolicibacterium anyangense</name>
    <dbReference type="NCBI Taxonomy" id="1431246"/>
    <lineage>
        <taxon>Bacteria</taxon>
        <taxon>Bacillati</taxon>
        <taxon>Actinomycetota</taxon>
        <taxon>Actinomycetes</taxon>
        <taxon>Mycobacteriales</taxon>
        <taxon>Mycobacteriaceae</taxon>
        <taxon>Mycolicibacterium</taxon>
    </lineage>
</organism>
<proteinExistence type="predicted"/>
<protein>
    <submittedName>
        <fullName evidence="1">Enoyl-CoA hydratase</fullName>
    </submittedName>
</protein>
<evidence type="ECO:0000313" key="1">
    <source>
        <dbReference type="EMBL" id="BBZ77131.1"/>
    </source>
</evidence>
<dbReference type="CDD" id="cd06558">
    <property type="entry name" value="crotonase-like"/>
    <property type="match status" value="1"/>
</dbReference>
<dbReference type="KEGG" id="many:MANY_24680"/>